<keyword evidence="3" id="KW-1185">Reference proteome</keyword>
<feature type="domain" description="HTH cro/C1-type" evidence="1">
    <location>
        <begin position="4"/>
        <end position="58"/>
    </location>
</feature>
<evidence type="ECO:0000313" key="2">
    <source>
        <dbReference type="EMBL" id="SDZ68779.1"/>
    </source>
</evidence>
<reference evidence="3" key="1">
    <citation type="submission" date="2016-10" db="EMBL/GenBank/DDBJ databases">
        <authorList>
            <person name="Varghese N."/>
            <person name="Submissions S."/>
        </authorList>
    </citation>
    <scope>NUCLEOTIDE SEQUENCE [LARGE SCALE GENOMIC DNA]</scope>
    <source>
        <strain evidence="3">SP</strain>
    </source>
</reference>
<dbReference type="Pfam" id="PF13560">
    <property type="entry name" value="HTH_31"/>
    <property type="match status" value="1"/>
</dbReference>
<dbReference type="InterPro" id="IPR001387">
    <property type="entry name" value="Cro/C1-type_HTH"/>
</dbReference>
<dbReference type="GO" id="GO:0003677">
    <property type="term" value="F:DNA binding"/>
    <property type="evidence" value="ECO:0007669"/>
    <property type="project" value="InterPro"/>
</dbReference>
<dbReference type="SMART" id="SM00530">
    <property type="entry name" value="HTH_XRE"/>
    <property type="match status" value="1"/>
</dbReference>
<organism evidence="2 3">
    <name type="scientific">Evansella caseinilytica</name>
    <dbReference type="NCBI Taxonomy" id="1503961"/>
    <lineage>
        <taxon>Bacteria</taxon>
        <taxon>Bacillati</taxon>
        <taxon>Bacillota</taxon>
        <taxon>Bacilli</taxon>
        <taxon>Bacillales</taxon>
        <taxon>Bacillaceae</taxon>
        <taxon>Evansella</taxon>
    </lineage>
</organism>
<dbReference type="AlphaFoldDB" id="A0A1H3V3Y4"/>
<dbReference type="OrthoDB" id="2883494at2"/>
<dbReference type="InterPro" id="IPR010982">
    <property type="entry name" value="Lambda_DNA-bd_dom_sf"/>
</dbReference>
<dbReference type="PROSITE" id="PS50943">
    <property type="entry name" value="HTH_CROC1"/>
    <property type="match status" value="1"/>
</dbReference>
<evidence type="ECO:0000259" key="1">
    <source>
        <dbReference type="PROSITE" id="PS50943"/>
    </source>
</evidence>
<evidence type="ECO:0000313" key="3">
    <source>
        <dbReference type="Proteomes" id="UP000198935"/>
    </source>
</evidence>
<name>A0A1H3V3Y4_9BACI</name>
<accession>A0A1H3V3Y4</accession>
<dbReference type="Proteomes" id="UP000198935">
    <property type="component" value="Unassembled WGS sequence"/>
</dbReference>
<dbReference type="EMBL" id="FNPI01000039">
    <property type="protein sequence ID" value="SDZ68779.1"/>
    <property type="molecule type" value="Genomic_DNA"/>
</dbReference>
<protein>
    <submittedName>
        <fullName evidence="2">Helix-turn-helix</fullName>
    </submittedName>
</protein>
<proteinExistence type="predicted"/>
<dbReference type="Gene3D" id="1.10.260.40">
    <property type="entry name" value="lambda repressor-like DNA-binding domains"/>
    <property type="match status" value="1"/>
</dbReference>
<sequence length="75" mass="8391">MSYLKTARINAEFSIEQAAKHLGISAGYLSQIENGRRQVSKERVTEIAILYGTNRDEIFLPSRYAVRKVNGSTTA</sequence>
<dbReference type="SUPFAM" id="SSF47413">
    <property type="entry name" value="lambda repressor-like DNA-binding domains"/>
    <property type="match status" value="1"/>
</dbReference>
<dbReference type="STRING" id="1503961.SAMN05421736_1398"/>
<dbReference type="CDD" id="cd00093">
    <property type="entry name" value="HTH_XRE"/>
    <property type="match status" value="1"/>
</dbReference>
<gene>
    <name evidence="2" type="ORF">SAMN05421736_1398</name>
</gene>